<reference evidence="3" key="1">
    <citation type="submission" date="2023-03" db="EMBL/GenBank/DDBJ databases">
        <title>Massive genome expansion in bonnet fungi (Mycena s.s.) driven by repeated elements and novel gene families across ecological guilds.</title>
        <authorList>
            <consortium name="Lawrence Berkeley National Laboratory"/>
            <person name="Harder C.B."/>
            <person name="Miyauchi S."/>
            <person name="Viragh M."/>
            <person name="Kuo A."/>
            <person name="Thoen E."/>
            <person name="Andreopoulos B."/>
            <person name="Lu D."/>
            <person name="Skrede I."/>
            <person name="Drula E."/>
            <person name="Henrissat B."/>
            <person name="Morin E."/>
            <person name="Kohler A."/>
            <person name="Barry K."/>
            <person name="LaButti K."/>
            <person name="Morin E."/>
            <person name="Salamov A."/>
            <person name="Lipzen A."/>
            <person name="Mereny Z."/>
            <person name="Hegedus B."/>
            <person name="Baldrian P."/>
            <person name="Stursova M."/>
            <person name="Weitz H."/>
            <person name="Taylor A."/>
            <person name="Grigoriev I.V."/>
            <person name="Nagy L.G."/>
            <person name="Martin F."/>
            <person name="Kauserud H."/>
        </authorList>
    </citation>
    <scope>NUCLEOTIDE SEQUENCE</scope>
    <source>
        <strain evidence="3">CBHHK067</strain>
    </source>
</reference>
<feature type="compositionally biased region" description="Polar residues" evidence="1">
    <location>
        <begin position="184"/>
        <end position="194"/>
    </location>
</feature>
<sequence length="339" mass="37805">MPQYNFDSAQPMVNASVLDLLGNFDVNPFSDGIESSYSGFNANPLWDNSTTCSETCPNFATVAGFDFTAHTGSVEGINQCANHGVILDPLTHDAGAQAKCLLALKIRETRQQEDYLHRKQSLSSVEVVNSVIDTLYLREAIVSKPMMLLKGLIFGVVRGFAWQETTSAKLEWGRKYKIRESKQANEQVQNPDNKSNSEPKILRNPNVTSFKSDNFHAHFPSFGSYHSTQTLPNVTLLFVDAFEIRNYATDASGTRLMLLRIFLGFPVHLFGLMLGCFSTMQNSPRSTLHGKQAQSTRPHNRTATIEIFSLGLCRSSVKQSCLISVEKKHGLQSNFRLQQ</sequence>
<evidence type="ECO:0000256" key="1">
    <source>
        <dbReference type="SAM" id="MobiDB-lite"/>
    </source>
</evidence>
<keyword evidence="2" id="KW-0472">Membrane</keyword>
<dbReference type="AlphaFoldDB" id="A0AAD7CZ93"/>
<keyword evidence="4" id="KW-1185">Reference proteome</keyword>
<evidence type="ECO:0000313" key="4">
    <source>
        <dbReference type="Proteomes" id="UP001221757"/>
    </source>
</evidence>
<organism evidence="3 4">
    <name type="scientific">Mycena rosella</name>
    <name type="common">Pink bonnet</name>
    <name type="synonym">Agaricus rosellus</name>
    <dbReference type="NCBI Taxonomy" id="1033263"/>
    <lineage>
        <taxon>Eukaryota</taxon>
        <taxon>Fungi</taxon>
        <taxon>Dikarya</taxon>
        <taxon>Basidiomycota</taxon>
        <taxon>Agaricomycotina</taxon>
        <taxon>Agaricomycetes</taxon>
        <taxon>Agaricomycetidae</taxon>
        <taxon>Agaricales</taxon>
        <taxon>Marasmiineae</taxon>
        <taxon>Mycenaceae</taxon>
        <taxon>Mycena</taxon>
    </lineage>
</organism>
<accession>A0AAD7CZ93</accession>
<feature type="transmembrane region" description="Helical" evidence="2">
    <location>
        <begin position="257"/>
        <end position="277"/>
    </location>
</feature>
<evidence type="ECO:0000256" key="2">
    <source>
        <dbReference type="SAM" id="Phobius"/>
    </source>
</evidence>
<gene>
    <name evidence="3" type="ORF">B0H17DRAFT_1141579</name>
</gene>
<name>A0AAD7CZ93_MYCRO</name>
<keyword evidence="2" id="KW-0812">Transmembrane</keyword>
<dbReference type="Proteomes" id="UP001221757">
    <property type="component" value="Unassembled WGS sequence"/>
</dbReference>
<proteinExistence type="predicted"/>
<protein>
    <submittedName>
        <fullName evidence="3">Uncharacterized protein</fullName>
    </submittedName>
</protein>
<feature type="region of interest" description="Disordered" evidence="1">
    <location>
        <begin position="182"/>
        <end position="203"/>
    </location>
</feature>
<comment type="caution">
    <text evidence="3">The sequence shown here is derived from an EMBL/GenBank/DDBJ whole genome shotgun (WGS) entry which is preliminary data.</text>
</comment>
<dbReference type="EMBL" id="JARKIE010000175">
    <property type="protein sequence ID" value="KAJ7671137.1"/>
    <property type="molecule type" value="Genomic_DNA"/>
</dbReference>
<keyword evidence="2" id="KW-1133">Transmembrane helix</keyword>
<evidence type="ECO:0000313" key="3">
    <source>
        <dbReference type="EMBL" id="KAJ7671137.1"/>
    </source>
</evidence>